<proteinExistence type="predicted"/>
<dbReference type="EMBL" id="JGDB01000334">
    <property type="protein sequence ID" value="EXY87974.1"/>
    <property type="molecule type" value="Genomic_DNA"/>
</dbReference>
<name>A0A015TU81_BACFG</name>
<gene>
    <name evidence="2" type="ORF">M125_5396</name>
</gene>
<dbReference type="PROSITE" id="PS51186">
    <property type="entry name" value="GNAT"/>
    <property type="match status" value="1"/>
</dbReference>
<dbReference type="Gene3D" id="3.40.630.30">
    <property type="match status" value="1"/>
</dbReference>
<dbReference type="InterPro" id="IPR016181">
    <property type="entry name" value="Acyl_CoA_acyltransferase"/>
</dbReference>
<evidence type="ECO:0000313" key="3">
    <source>
        <dbReference type="Proteomes" id="UP000020773"/>
    </source>
</evidence>
<dbReference type="Proteomes" id="UP000020773">
    <property type="component" value="Unassembled WGS sequence"/>
</dbReference>
<dbReference type="SUPFAM" id="SSF55729">
    <property type="entry name" value="Acyl-CoA N-acyltransferases (Nat)"/>
    <property type="match status" value="1"/>
</dbReference>
<organism evidence="2 3">
    <name type="scientific">Bacteroides fragilis str. 3998T(B)3</name>
    <dbReference type="NCBI Taxonomy" id="1339316"/>
    <lineage>
        <taxon>Bacteria</taxon>
        <taxon>Pseudomonadati</taxon>
        <taxon>Bacteroidota</taxon>
        <taxon>Bacteroidia</taxon>
        <taxon>Bacteroidales</taxon>
        <taxon>Bacteroidaceae</taxon>
        <taxon>Bacteroides</taxon>
    </lineage>
</organism>
<dbReference type="PATRIC" id="fig|1339316.3.peg.5104"/>
<keyword evidence="2" id="KW-0808">Transferase</keyword>
<dbReference type="PANTHER" id="PTHR43792:SF1">
    <property type="entry name" value="N-ACETYLTRANSFERASE DOMAIN-CONTAINING PROTEIN"/>
    <property type="match status" value="1"/>
</dbReference>
<dbReference type="InterPro" id="IPR051531">
    <property type="entry name" value="N-acetyltransferase"/>
</dbReference>
<dbReference type="Pfam" id="PF13302">
    <property type="entry name" value="Acetyltransf_3"/>
    <property type="match status" value="1"/>
</dbReference>
<reference evidence="2 3" key="1">
    <citation type="submission" date="2014-02" db="EMBL/GenBank/DDBJ databases">
        <authorList>
            <person name="Sears C."/>
            <person name="Carroll K."/>
            <person name="Sack B.R."/>
            <person name="Qadri F."/>
            <person name="Myers L.L."/>
            <person name="Chung G.-T."/>
            <person name="Escheverria P."/>
            <person name="Fraser C.M."/>
            <person name="Sadzewicz L."/>
            <person name="Shefchek K.A."/>
            <person name="Tallon L."/>
            <person name="Das S.P."/>
            <person name="Daugherty S."/>
            <person name="Mongodin E.F."/>
        </authorList>
    </citation>
    <scope>NUCLEOTIDE SEQUENCE [LARGE SCALE GENOMIC DNA]</scope>
    <source>
        <strain evidence="3">3998T(B)3</strain>
    </source>
</reference>
<sequence length="176" mass="20883">MKQYFETQRLIFRSWQEEDISYLARLNSDDKVMEYFLKKLSYQETIALYNQIQEEFTIYGFGAYSVEEKETGVFIGFVGLHNVTFEVDFAPAVEILWRLLPEFWGKGYATEAAIACLNYAKEELKLKEIVSFTSLLYKRSEHVMQKIGMTRIKEFNHPLVEPEHPLYRHILYKIVL</sequence>
<evidence type="ECO:0000259" key="1">
    <source>
        <dbReference type="PROSITE" id="PS51186"/>
    </source>
</evidence>
<dbReference type="RefSeq" id="WP_032596432.1">
    <property type="nucleotide sequence ID" value="NZ_JGDB01000334.1"/>
</dbReference>
<dbReference type="InterPro" id="IPR000182">
    <property type="entry name" value="GNAT_dom"/>
</dbReference>
<feature type="domain" description="N-acetyltransferase" evidence="1">
    <location>
        <begin position="10"/>
        <end position="167"/>
    </location>
</feature>
<accession>A0A015TU81</accession>
<dbReference type="PANTHER" id="PTHR43792">
    <property type="entry name" value="GNAT FAMILY, PUTATIVE (AFU_ORTHOLOGUE AFUA_3G00765)-RELATED-RELATED"/>
    <property type="match status" value="1"/>
</dbReference>
<comment type="caution">
    <text evidence="2">The sequence shown here is derived from an EMBL/GenBank/DDBJ whole genome shotgun (WGS) entry which is preliminary data.</text>
</comment>
<dbReference type="GO" id="GO:0016747">
    <property type="term" value="F:acyltransferase activity, transferring groups other than amino-acyl groups"/>
    <property type="evidence" value="ECO:0007669"/>
    <property type="project" value="InterPro"/>
</dbReference>
<evidence type="ECO:0000313" key="2">
    <source>
        <dbReference type="EMBL" id="EXY87974.1"/>
    </source>
</evidence>
<dbReference type="AlphaFoldDB" id="A0A015TU81"/>
<protein>
    <submittedName>
        <fullName evidence="2">Acetyltransferase family protein</fullName>
    </submittedName>
</protein>